<feature type="compositionally biased region" description="Polar residues" evidence="7">
    <location>
        <begin position="68"/>
        <end position="84"/>
    </location>
</feature>
<evidence type="ECO:0000256" key="6">
    <source>
        <dbReference type="ARBA" id="ARBA00023288"/>
    </source>
</evidence>
<feature type="region of interest" description="Disordered" evidence="7">
    <location>
        <begin position="52"/>
        <end position="112"/>
    </location>
</feature>
<evidence type="ECO:0000256" key="1">
    <source>
        <dbReference type="ARBA" id="ARBA00004459"/>
    </source>
</evidence>
<dbReference type="Proteomes" id="UP000321822">
    <property type="component" value="Unassembled WGS sequence"/>
</dbReference>
<dbReference type="RefSeq" id="WP_146791715.1">
    <property type="nucleotide sequence ID" value="NZ_VOLT01000017.1"/>
</dbReference>
<organism evidence="8 9">
    <name type="scientific">Colwellia demingiae</name>
    <dbReference type="NCBI Taxonomy" id="89401"/>
    <lineage>
        <taxon>Bacteria</taxon>
        <taxon>Pseudomonadati</taxon>
        <taxon>Pseudomonadota</taxon>
        <taxon>Gammaproteobacteria</taxon>
        <taxon>Alteromonadales</taxon>
        <taxon>Colwelliaceae</taxon>
        <taxon>Colwellia</taxon>
    </lineage>
</organism>
<dbReference type="PROSITE" id="PS51257">
    <property type="entry name" value="PROKAR_LIPOPROTEIN"/>
    <property type="match status" value="1"/>
</dbReference>
<evidence type="ECO:0000256" key="7">
    <source>
        <dbReference type="SAM" id="MobiDB-lite"/>
    </source>
</evidence>
<sequence>MRTNRLHYLHQKPHQKVKLKSILLTFIAVTLLSACGIKGDLYQTPEQAVAPKAETVAQSDESQEKSISKSVESQEQSVTTLDESQQQQAVQQPIEPIEQATNQSTVQVKEQQ</sequence>
<evidence type="ECO:0000313" key="9">
    <source>
        <dbReference type="Proteomes" id="UP000321822"/>
    </source>
</evidence>
<name>A0A5C6Q5B5_9GAMM</name>
<dbReference type="EMBL" id="VOLT01000017">
    <property type="protein sequence ID" value="TWX63797.1"/>
    <property type="molecule type" value="Genomic_DNA"/>
</dbReference>
<evidence type="ECO:0000313" key="8">
    <source>
        <dbReference type="EMBL" id="TWX63797.1"/>
    </source>
</evidence>
<evidence type="ECO:0000256" key="5">
    <source>
        <dbReference type="ARBA" id="ARBA00023237"/>
    </source>
</evidence>
<feature type="compositionally biased region" description="Polar residues" evidence="7">
    <location>
        <begin position="100"/>
        <end position="112"/>
    </location>
</feature>
<keyword evidence="4" id="KW-0564">Palmitate</keyword>
<reference evidence="8 9" key="1">
    <citation type="submission" date="2019-07" db="EMBL/GenBank/DDBJ databases">
        <title>Genomes of sea-ice associated Colwellia species.</title>
        <authorList>
            <person name="Bowman J.P."/>
        </authorList>
    </citation>
    <scope>NUCLEOTIDE SEQUENCE [LARGE SCALE GENOMIC DNA]</scope>
    <source>
        <strain evidence="8 9">ACAM 459</strain>
    </source>
</reference>
<evidence type="ECO:0000256" key="3">
    <source>
        <dbReference type="ARBA" id="ARBA00023136"/>
    </source>
</evidence>
<comment type="subcellular location">
    <subcellularLocation>
        <location evidence="1">Cell outer membrane</location>
        <topology evidence="1">Lipid-anchor</topology>
    </subcellularLocation>
</comment>
<comment type="caution">
    <text evidence="8">The sequence shown here is derived from an EMBL/GenBank/DDBJ whole genome shotgun (WGS) entry which is preliminary data.</text>
</comment>
<dbReference type="AlphaFoldDB" id="A0A5C6Q5B5"/>
<protein>
    <submittedName>
        <fullName evidence="8">Lipoprotein</fullName>
    </submittedName>
</protein>
<keyword evidence="2" id="KW-0732">Signal</keyword>
<gene>
    <name evidence="8" type="ORF">ESZ36_21540</name>
</gene>
<accession>A0A5C6Q5B5</accession>
<evidence type="ECO:0000256" key="4">
    <source>
        <dbReference type="ARBA" id="ARBA00023139"/>
    </source>
</evidence>
<dbReference type="InterPro" id="IPR032831">
    <property type="entry name" value="LptM_cons"/>
</dbReference>
<evidence type="ECO:0000256" key="2">
    <source>
        <dbReference type="ARBA" id="ARBA00022729"/>
    </source>
</evidence>
<keyword evidence="6 8" id="KW-0449">Lipoprotein</keyword>
<dbReference type="OrthoDB" id="6228589at2"/>
<keyword evidence="9" id="KW-1185">Reference proteome</keyword>
<dbReference type="NCBIfam" id="NF047847">
    <property type="entry name" value="SS_mature_LptM"/>
    <property type="match status" value="1"/>
</dbReference>
<keyword evidence="5" id="KW-0998">Cell outer membrane</keyword>
<proteinExistence type="predicted"/>
<feature type="compositionally biased region" description="Low complexity" evidence="7">
    <location>
        <begin position="85"/>
        <end position="99"/>
    </location>
</feature>
<keyword evidence="3" id="KW-0472">Membrane</keyword>